<dbReference type="Gene3D" id="1.10.1040.10">
    <property type="entry name" value="N-(1-d-carboxylethyl)-l-norvaline Dehydrogenase, domain 2"/>
    <property type="match status" value="1"/>
</dbReference>
<sequence>MEQKIAVLGTGANGSCAAADLTKAGYDVHLIDQWPEHVEVMRRVGVKISMPDEELCVPVEAYHLCDLASMTCKFDVVFLFTKSYDTRWACELIKPYLHQEGLLVGVQNAMTVDDIVEIVGEERTLGCVIELSSEIFTPGLVKRNTPHSKTWFGVGNINAKTLGREKEITELLSHVGKVSISEDIISAKWMKLIINTMCLAPIALTGLSAAEGPKLPGMREMIFKIGTEALNVGQALGYRIQPIFGLTQEEVKDTNRLLETLFEKLLADIGPAARDCTLQDHLKGRKSEVEDINGLIVKKGKEVGAVTRCNSVIVEVTRRIQLGELSPSPSTFEIAKSMINNLDKSAN</sequence>
<dbReference type="EMBL" id="UINC01066490">
    <property type="protein sequence ID" value="SVB97255.1"/>
    <property type="molecule type" value="Genomic_DNA"/>
</dbReference>
<dbReference type="InterPro" id="IPR036291">
    <property type="entry name" value="NAD(P)-bd_dom_sf"/>
</dbReference>
<dbReference type="SUPFAM" id="SSF48179">
    <property type="entry name" value="6-phosphogluconate dehydrogenase C-terminal domain-like"/>
    <property type="match status" value="1"/>
</dbReference>
<evidence type="ECO:0000259" key="2">
    <source>
        <dbReference type="Pfam" id="PF08546"/>
    </source>
</evidence>
<dbReference type="InterPro" id="IPR008927">
    <property type="entry name" value="6-PGluconate_DH-like_C_sf"/>
</dbReference>
<dbReference type="PANTHER" id="PTHR21708">
    <property type="entry name" value="PROBABLE 2-DEHYDROPANTOATE 2-REDUCTASE"/>
    <property type="match status" value="1"/>
</dbReference>
<dbReference type="InterPro" id="IPR013752">
    <property type="entry name" value="KPA_reductase"/>
</dbReference>
<dbReference type="InterPro" id="IPR051402">
    <property type="entry name" value="KPR-Related"/>
</dbReference>
<evidence type="ECO:0000313" key="3">
    <source>
        <dbReference type="EMBL" id="SVB97255.1"/>
    </source>
</evidence>
<feature type="domain" description="Ketopantoate reductase C-terminal" evidence="2">
    <location>
        <begin position="183"/>
        <end position="320"/>
    </location>
</feature>
<dbReference type="AlphaFoldDB" id="A0A382ID35"/>
<evidence type="ECO:0000259" key="1">
    <source>
        <dbReference type="Pfam" id="PF02558"/>
    </source>
</evidence>
<name>A0A382ID35_9ZZZZ</name>
<dbReference type="GO" id="GO:0005737">
    <property type="term" value="C:cytoplasm"/>
    <property type="evidence" value="ECO:0007669"/>
    <property type="project" value="TreeGrafter"/>
</dbReference>
<evidence type="ECO:0008006" key="4">
    <source>
        <dbReference type="Google" id="ProtNLM"/>
    </source>
</evidence>
<dbReference type="Pfam" id="PF02558">
    <property type="entry name" value="ApbA"/>
    <property type="match status" value="1"/>
</dbReference>
<dbReference type="Pfam" id="PF08546">
    <property type="entry name" value="ApbA_C"/>
    <property type="match status" value="1"/>
</dbReference>
<gene>
    <name evidence="3" type="ORF">METZ01_LOCUS250109</name>
</gene>
<organism evidence="3">
    <name type="scientific">marine metagenome</name>
    <dbReference type="NCBI Taxonomy" id="408172"/>
    <lineage>
        <taxon>unclassified sequences</taxon>
        <taxon>metagenomes</taxon>
        <taxon>ecological metagenomes</taxon>
    </lineage>
</organism>
<accession>A0A382ID35</accession>
<dbReference type="Gene3D" id="3.40.50.720">
    <property type="entry name" value="NAD(P)-binding Rossmann-like Domain"/>
    <property type="match status" value="1"/>
</dbReference>
<dbReference type="InterPro" id="IPR013328">
    <property type="entry name" value="6PGD_dom2"/>
</dbReference>
<reference evidence="3" key="1">
    <citation type="submission" date="2018-05" db="EMBL/GenBank/DDBJ databases">
        <authorList>
            <person name="Lanie J.A."/>
            <person name="Ng W.-L."/>
            <person name="Kazmierczak K.M."/>
            <person name="Andrzejewski T.M."/>
            <person name="Davidsen T.M."/>
            <person name="Wayne K.J."/>
            <person name="Tettelin H."/>
            <person name="Glass J.I."/>
            <person name="Rusch D."/>
            <person name="Podicherti R."/>
            <person name="Tsui H.-C.T."/>
            <person name="Winkler M.E."/>
        </authorList>
    </citation>
    <scope>NUCLEOTIDE SEQUENCE</scope>
</reference>
<dbReference type="InterPro" id="IPR013332">
    <property type="entry name" value="KPR_N"/>
</dbReference>
<proteinExistence type="predicted"/>
<dbReference type="SUPFAM" id="SSF51735">
    <property type="entry name" value="NAD(P)-binding Rossmann-fold domains"/>
    <property type="match status" value="1"/>
</dbReference>
<protein>
    <recommendedName>
        <fullName evidence="4">2-dehydropantoate 2-reductase</fullName>
    </recommendedName>
</protein>
<dbReference type="PANTHER" id="PTHR21708:SF26">
    <property type="entry name" value="2-DEHYDROPANTOATE 2-REDUCTASE"/>
    <property type="match status" value="1"/>
</dbReference>
<feature type="domain" description="Ketopantoate reductase N-terminal" evidence="1">
    <location>
        <begin position="5"/>
        <end position="154"/>
    </location>
</feature>